<comment type="similarity">
    <text evidence="10">Belongs to the G-protein coupled receptor 1 family.</text>
</comment>
<keyword evidence="15" id="KW-1185">Reference proteome</keyword>
<evidence type="ECO:0000313" key="15">
    <source>
        <dbReference type="Proteomes" id="UP001591681"/>
    </source>
</evidence>
<dbReference type="SUPFAM" id="SSF81321">
    <property type="entry name" value="Family A G protein-coupled receptor-like"/>
    <property type="match status" value="1"/>
</dbReference>
<dbReference type="PRINTS" id="PR00237">
    <property type="entry name" value="GPCRRHODOPSN"/>
</dbReference>
<dbReference type="GO" id="GO:0004930">
    <property type="term" value="F:G protein-coupled receptor activity"/>
    <property type="evidence" value="ECO:0007669"/>
    <property type="project" value="UniProtKB-KW"/>
</dbReference>
<protein>
    <recommendedName>
        <fullName evidence="13">G-protein coupled receptors family 1 profile domain-containing protein</fullName>
    </recommendedName>
</protein>
<keyword evidence="6" id="KW-1015">Disulfide bond</keyword>
<dbReference type="InterPro" id="IPR050119">
    <property type="entry name" value="CCR1-9-like"/>
</dbReference>
<keyword evidence="2 10" id="KW-0812">Transmembrane</keyword>
<proteinExistence type="inferred from homology"/>
<dbReference type="PANTHER" id="PTHR10489:SF952">
    <property type="entry name" value="TYPE-2 ANGIOTENSIN II RECEPTOR"/>
    <property type="match status" value="1"/>
</dbReference>
<dbReference type="InterPro" id="IPR000248">
    <property type="entry name" value="ATII_rcpt"/>
</dbReference>
<dbReference type="AlphaFoldDB" id="A0ABD1K7Q4"/>
<comment type="subcellular location">
    <subcellularLocation>
        <location evidence="1">Membrane</location>
        <topology evidence="1">Multi-pass membrane protein</topology>
    </subcellularLocation>
</comment>
<keyword evidence="3 12" id="KW-1133">Transmembrane helix</keyword>
<feature type="compositionally biased region" description="Polar residues" evidence="11">
    <location>
        <begin position="349"/>
        <end position="359"/>
    </location>
</feature>
<evidence type="ECO:0000313" key="14">
    <source>
        <dbReference type="EMBL" id="KAL2095167.1"/>
    </source>
</evidence>
<evidence type="ECO:0000256" key="6">
    <source>
        <dbReference type="ARBA" id="ARBA00023157"/>
    </source>
</evidence>
<evidence type="ECO:0000256" key="11">
    <source>
        <dbReference type="SAM" id="MobiDB-lite"/>
    </source>
</evidence>
<keyword evidence="8" id="KW-0325">Glycoprotein</keyword>
<evidence type="ECO:0000259" key="13">
    <source>
        <dbReference type="PROSITE" id="PS50262"/>
    </source>
</evidence>
<sequence>MDIENDPNVSVIEESCDFLSPSQHQKGLIPALYSVIFVLGFLGNVLVVCVLCQRSCRQTVANTYLVNLAMSDLLFLSSLPFWAVFYSLDYNWVFGWFMCKLCGGLLSLNVYASIFFITCMSVDRYCAIVHPLRSQSSRSVCRARAISAIIWAVAALSTAPNVWFRQLRPLPSLNVTACVLAYPPDTYWYPAQALVKNTLSFLLPFTVIVTCYLRIGCHLLGTPAIEQGPEHLDRVLRMVVAVVLAFFLCWFPFHVLTFLSALRSLGVHMPCWLEQGVELLMSFSLCLGFSNSAINPFLYCFVGNHFREQLWRLYREKAPRLSQKRDSISTRLSSFSRKLSDLRDPGTPDTPTLHSMSRS</sequence>
<keyword evidence="4 10" id="KW-0297">G-protein coupled receptor</keyword>
<evidence type="ECO:0000256" key="4">
    <source>
        <dbReference type="ARBA" id="ARBA00023040"/>
    </source>
</evidence>
<keyword evidence="7 10" id="KW-0675">Receptor</keyword>
<feature type="transmembrane region" description="Helical" evidence="12">
    <location>
        <begin position="235"/>
        <end position="259"/>
    </location>
</feature>
<dbReference type="InterPro" id="IPR017452">
    <property type="entry name" value="GPCR_Rhodpsn_7TM"/>
</dbReference>
<keyword evidence="5 12" id="KW-0472">Membrane</keyword>
<keyword evidence="9 10" id="KW-0807">Transducer</keyword>
<feature type="transmembrane region" description="Helical" evidence="12">
    <location>
        <begin position="94"/>
        <end position="122"/>
    </location>
</feature>
<dbReference type="PRINTS" id="PR00241">
    <property type="entry name" value="ANGIOTENSINR"/>
</dbReference>
<feature type="transmembrane region" description="Helical" evidence="12">
    <location>
        <begin position="198"/>
        <end position="215"/>
    </location>
</feature>
<reference evidence="14 15" key="1">
    <citation type="submission" date="2024-09" db="EMBL/GenBank/DDBJ databases">
        <title>A chromosome-level genome assembly of Gray's grenadier anchovy, Coilia grayii.</title>
        <authorList>
            <person name="Fu Z."/>
        </authorList>
    </citation>
    <scope>NUCLEOTIDE SEQUENCE [LARGE SCALE GENOMIC DNA]</scope>
    <source>
        <strain evidence="14">G4</strain>
        <tissue evidence="14">Muscle</tissue>
    </source>
</reference>
<name>A0ABD1K7Q4_9TELE</name>
<feature type="transmembrane region" description="Helical" evidence="12">
    <location>
        <begin position="143"/>
        <end position="164"/>
    </location>
</feature>
<evidence type="ECO:0000256" key="1">
    <source>
        <dbReference type="ARBA" id="ARBA00004141"/>
    </source>
</evidence>
<feature type="transmembrane region" description="Helical" evidence="12">
    <location>
        <begin position="279"/>
        <end position="302"/>
    </location>
</feature>
<dbReference type="EMBL" id="JBHFQA010000008">
    <property type="protein sequence ID" value="KAL2095167.1"/>
    <property type="molecule type" value="Genomic_DNA"/>
</dbReference>
<evidence type="ECO:0000256" key="9">
    <source>
        <dbReference type="ARBA" id="ARBA00023224"/>
    </source>
</evidence>
<dbReference type="GO" id="GO:0016020">
    <property type="term" value="C:membrane"/>
    <property type="evidence" value="ECO:0007669"/>
    <property type="project" value="UniProtKB-SubCell"/>
</dbReference>
<evidence type="ECO:0000256" key="5">
    <source>
        <dbReference type="ARBA" id="ARBA00023136"/>
    </source>
</evidence>
<dbReference type="PROSITE" id="PS50262">
    <property type="entry name" value="G_PROTEIN_RECEP_F1_2"/>
    <property type="match status" value="1"/>
</dbReference>
<feature type="domain" description="G-protein coupled receptors family 1 profile" evidence="13">
    <location>
        <begin position="43"/>
        <end position="299"/>
    </location>
</feature>
<feature type="transmembrane region" description="Helical" evidence="12">
    <location>
        <begin position="31"/>
        <end position="52"/>
    </location>
</feature>
<evidence type="ECO:0000256" key="7">
    <source>
        <dbReference type="ARBA" id="ARBA00023170"/>
    </source>
</evidence>
<dbReference type="PROSITE" id="PS00237">
    <property type="entry name" value="G_PROTEIN_RECEP_F1_1"/>
    <property type="match status" value="1"/>
</dbReference>
<accession>A0ABD1K7Q4</accession>
<dbReference type="Proteomes" id="UP001591681">
    <property type="component" value="Unassembled WGS sequence"/>
</dbReference>
<dbReference type="InterPro" id="IPR000276">
    <property type="entry name" value="GPCR_Rhodpsn"/>
</dbReference>
<evidence type="ECO:0000256" key="12">
    <source>
        <dbReference type="SAM" id="Phobius"/>
    </source>
</evidence>
<evidence type="ECO:0000256" key="3">
    <source>
        <dbReference type="ARBA" id="ARBA00022989"/>
    </source>
</evidence>
<feature type="transmembrane region" description="Helical" evidence="12">
    <location>
        <begin position="64"/>
        <end position="88"/>
    </location>
</feature>
<dbReference type="Pfam" id="PF00001">
    <property type="entry name" value="7tm_1"/>
    <property type="match status" value="1"/>
</dbReference>
<organism evidence="14 15">
    <name type="scientific">Coilia grayii</name>
    <name type="common">Gray's grenadier anchovy</name>
    <dbReference type="NCBI Taxonomy" id="363190"/>
    <lineage>
        <taxon>Eukaryota</taxon>
        <taxon>Metazoa</taxon>
        <taxon>Chordata</taxon>
        <taxon>Craniata</taxon>
        <taxon>Vertebrata</taxon>
        <taxon>Euteleostomi</taxon>
        <taxon>Actinopterygii</taxon>
        <taxon>Neopterygii</taxon>
        <taxon>Teleostei</taxon>
        <taxon>Clupei</taxon>
        <taxon>Clupeiformes</taxon>
        <taxon>Clupeoidei</taxon>
        <taxon>Engraulidae</taxon>
        <taxon>Coilinae</taxon>
        <taxon>Coilia</taxon>
    </lineage>
</organism>
<dbReference type="PANTHER" id="PTHR10489">
    <property type="entry name" value="CELL ADHESION MOLECULE"/>
    <property type="match status" value="1"/>
</dbReference>
<comment type="caution">
    <text evidence="14">The sequence shown here is derived from an EMBL/GenBank/DDBJ whole genome shotgun (WGS) entry which is preliminary data.</text>
</comment>
<evidence type="ECO:0000256" key="8">
    <source>
        <dbReference type="ARBA" id="ARBA00023180"/>
    </source>
</evidence>
<evidence type="ECO:0000256" key="10">
    <source>
        <dbReference type="RuleBase" id="RU000688"/>
    </source>
</evidence>
<gene>
    <name evidence="14" type="ORF">ACEWY4_009886</name>
</gene>
<evidence type="ECO:0000256" key="2">
    <source>
        <dbReference type="ARBA" id="ARBA00022692"/>
    </source>
</evidence>
<dbReference type="Gene3D" id="1.20.1070.10">
    <property type="entry name" value="Rhodopsin 7-helix transmembrane proteins"/>
    <property type="match status" value="1"/>
</dbReference>
<feature type="region of interest" description="Disordered" evidence="11">
    <location>
        <begin position="337"/>
        <end position="359"/>
    </location>
</feature>